<evidence type="ECO:0000313" key="2">
    <source>
        <dbReference type="Proteomes" id="UP000233343"/>
    </source>
</evidence>
<dbReference type="RefSeq" id="WP_066194523.1">
    <property type="nucleotide sequence ID" value="NZ_JARSFA010000044.1"/>
</dbReference>
<evidence type="ECO:0000313" key="1">
    <source>
        <dbReference type="EMBL" id="PKG26677.1"/>
    </source>
</evidence>
<gene>
    <name evidence="1" type="ORF">CWS20_22785</name>
</gene>
<proteinExistence type="predicted"/>
<dbReference type="AlphaFoldDB" id="A0A2N0ZAY2"/>
<organism evidence="1 2">
    <name type="scientific">Cytobacillus horneckiae</name>
    <dbReference type="NCBI Taxonomy" id="549687"/>
    <lineage>
        <taxon>Bacteria</taxon>
        <taxon>Bacillati</taxon>
        <taxon>Bacillota</taxon>
        <taxon>Bacilli</taxon>
        <taxon>Bacillales</taxon>
        <taxon>Bacillaceae</taxon>
        <taxon>Cytobacillus</taxon>
    </lineage>
</organism>
<sequence length="166" mass="19842">MSFFIVQVQTNYEIKVQKRLHQLFMQRKENIVKSIYALDSYKGFDNNIPGEKELNRFWYFNRIREQLNNMRYAYARISPADQSLRKEYKEQIKLLSKEIKNAPAFKQHKNVLKGYIIIELLGELGTLPASIYYDIKSIPHVIGIPNKYNVPDKEIYHFFENMEQTI</sequence>
<reference evidence="1 2" key="1">
    <citation type="journal article" date="2010" name="Int. J. Syst. Evol. Microbiol.">
        <title>Bacillus horneckiae sp. nov., isolated from a spacecraft-assembly clean room.</title>
        <authorList>
            <person name="Vaishampayan P."/>
            <person name="Probst A."/>
            <person name="Krishnamurthi S."/>
            <person name="Ghosh S."/>
            <person name="Osman S."/>
            <person name="McDowall A."/>
            <person name="Ruckmani A."/>
            <person name="Mayilraj S."/>
            <person name="Venkateswaran K."/>
        </authorList>
    </citation>
    <scope>NUCLEOTIDE SEQUENCE [LARGE SCALE GENOMIC DNA]</scope>
    <source>
        <strain evidence="2">1PO1SC</strain>
    </source>
</reference>
<dbReference type="Gene3D" id="3.30.70.940">
    <property type="entry name" value="NusG, N-terminal domain"/>
    <property type="match status" value="1"/>
</dbReference>
<dbReference type="GO" id="GO:0006354">
    <property type="term" value="P:DNA-templated transcription elongation"/>
    <property type="evidence" value="ECO:0007669"/>
    <property type="project" value="InterPro"/>
</dbReference>
<name>A0A2N0ZAY2_9BACI</name>
<dbReference type="InterPro" id="IPR036735">
    <property type="entry name" value="NGN_dom_sf"/>
</dbReference>
<protein>
    <submittedName>
        <fullName evidence="1">Uncharacterized protein</fullName>
    </submittedName>
</protein>
<dbReference type="EMBL" id="PISD01000061">
    <property type="protein sequence ID" value="PKG26677.1"/>
    <property type="molecule type" value="Genomic_DNA"/>
</dbReference>
<comment type="caution">
    <text evidence="1">The sequence shown here is derived from an EMBL/GenBank/DDBJ whole genome shotgun (WGS) entry which is preliminary data.</text>
</comment>
<accession>A0A2N0ZAY2</accession>
<dbReference type="Proteomes" id="UP000233343">
    <property type="component" value="Unassembled WGS sequence"/>
</dbReference>
<keyword evidence="2" id="KW-1185">Reference proteome</keyword>